<organism evidence="4 5">
    <name type="scientific">Cyanobacterium stanieri LEGE 03274</name>
    <dbReference type="NCBI Taxonomy" id="1828756"/>
    <lineage>
        <taxon>Bacteria</taxon>
        <taxon>Bacillati</taxon>
        <taxon>Cyanobacteriota</taxon>
        <taxon>Cyanophyceae</taxon>
        <taxon>Oscillatoriophycideae</taxon>
        <taxon>Chroococcales</taxon>
        <taxon>Geminocystaceae</taxon>
        <taxon>Cyanobacterium</taxon>
    </lineage>
</organism>
<keyword evidence="3" id="KW-1133">Transmembrane helix</keyword>
<dbReference type="InterPro" id="IPR009003">
    <property type="entry name" value="Peptidase_S1_PA"/>
</dbReference>
<keyword evidence="2" id="KW-0378">Hydrolase</keyword>
<feature type="transmembrane region" description="Helical" evidence="3">
    <location>
        <begin position="12"/>
        <end position="32"/>
    </location>
</feature>
<dbReference type="InterPro" id="IPR001940">
    <property type="entry name" value="Peptidase_S1C"/>
</dbReference>
<name>A0ABR9V1D3_9CHRO</name>
<keyword evidence="3" id="KW-0812">Transmembrane</keyword>
<protein>
    <submittedName>
        <fullName evidence="4">Trypsin-like peptidase domain-containing protein</fullName>
    </submittedName>
</protein>
<dbReference type="InterPro" id="IPR051201">
    <property type="entry name" value="Chloro_Bact_Ser_Proteases"/>
</dbReference>
<keyword evidence="3" id="KW-0472">Membrane</keyword>
<evidence type="ECO:0000256" key="2">
    <source>
        <dbReference type="ARBA" id="ARBA00022801"/>
    </source>
</evidence>
<dbReference type="Pfam" id="PF13365">
    <property type="entry name" value="Trypsin_2"/>
    <property type="match status" value="1"/>
</dbReference>
<evidence type="ECO:0000313" key="4">
    <source>
        <dbReference type="EMBL" id="MBE9221662.1"/>
    </source>
</evidence>
<evidence type="ECO:0000313" key="5">
    <source>
        <dbReference type="Proteomes" id="UP000654604"/>
    </source>
</evidence>
<accession>A0ABR9V1D3</accession>
<evidence type="ECO:0000256" key="3">
    <source>
        <dbReference type="SAM" id="Phobius"/>
    </source>
</evidence>
<proteinExistence type="predicted"/>
<dbReference type="PRINTS" id="PR00834">
    <property type="entry name" value="PROTEASES2C"/>
</dbReference>
<dbReference type="Proteomes" id="UP000654604">
    <property type="component" value="Unassembled WGS sequence"/>
</dbReference>
<gene>
    <name evidence="4" type="ORF">IQ215_03035</name>
</gene>
<sequence length="271" mass="30321">MTRKTHSKKINLKNYSLLLSIIFISLTGYLYLQSRLIAQNTYQQSQQEEIKKIAQSVTFTISPRNNNMNTGGSGVLINKENNNYYVITNNHVVEDITILYQIKTPEGNTYPAQIIAQNNQNSIVDDLALLKFTSTTNYQPVTLSQNENISQNQSIIASGFPFDEKGIQSTDIKHTLGKIKLILPQPLKGGYQFGYTNEIYNGMSGGAILNIQGELVGINGLGKYPAIGNPYVYQNGAEIDDFSWDKMSQMSWGIPIKSIRLFISDSQYLSP</sequence>
<comment type="caution">
    <text evidence="4">The sequence shown here is derived from an EMBL/GenBank/DDBJ whole genome shotgun (WGS) entry which is preliminary data.</text>
</comment>
<reference evidence="4 5" key="1">
    <citation type="submission" date="2020-10" db="EMBL/GenBank/DDBJ databases">
        <authorList>
            <person name="Castelo-Branco R."/>
            <person name="Eusebio N."/>
            <person name="Adriana R."/>
            <person name="Vieira A."/>
            <person name="Brugerolle De Fraissinette N."/>
            <person name="Rezende De Castro R."/>
            <person name="Schneider M.P."/>
            <person name="Vasconcelos V."/>
            <person name="Leao P.N."/>
        </authorList>
    </citation>
    <scope>NUCLEOTIDE SEQUENCE [LARGE SCALE GENOMIC DNA]</scope>
    <source>
        <strain evidence="4 5">LEGE 03274</strain>
    </source>
</reference>
<keyword evidence="1" id="KW-0645">Protease</keyword>
<evidence type="ECO:0000256" key="1">
    <source>
        <dbReference type="ARBA" id="ARBA00022670"/>
    </source>
</evidence>
<dbReference type="SUPFAM" id="SSF50494">
    <property type="entry name" value="Trypsin-like serine proteases"/>
    <property type="match status" value="1"/>
</dbReference>
<dbReference type="PANTHER" id="PTHR43343">
    <property type="entry name" value="PEPTIDASE S12"/>
    <property type="match status" value="1"/>
</dbReference>
<dbReference type="Gene3D" id="2.40.10.120">
    <property type="match status" value="1"/>
</dbReference>
<dbReference type="EMBL" id="JADEWC010000004">
    <property type="protein sequence ID" value="MBE9221662.1"/>
    <property type="molecule type" value="Genomic_DNA"/>
</dbReference>
<dbReference type="PANTHER" id="PTHR43343:SF3">
    <property type="entry name" value="PROTEASE DO-LIKE 8, CHLOROPLASTIC"/>
    <property type="match status" value="1"/>
</dbReference>
<keyword evidence="5" id="KW-1185">Reference proteome</keyword>